<dbReference type="GO" id="GO:0004383">
    <property type="term" value="F:guanylate cyclase activity"/>
    <property type="evidence" value="ECO:0007669"/>
    <property type="project" value="UniProtKB-EC"/>
</dbReference>
<keyword evidence="8" id="KW-0342">GTP-binding</keyword>
<keyword evidence="7 15" id="KW-1133">Transmembrane helix</keyword>
<keyword evidence="19" id="KW-1185">Reference proteome</keyword>
<protein>
    <recommendedName>
        <fullName evidence="3">guanylate cyclase</fullName>
        <ecNumber evidence="3">4.6.1.2</ecNumber>
    </recommendedName>
</protein>
<evidence type="ECO:0000256" key="11">
    <source>
        <dbReference type="ARBA" id="ARBA00023180"/>
    </source>
</evidence>
<feature type="domain" description="Protein kinase" evidence="16">
    <location>
        <begin position="134"/>
        <end position="436"/>
    </location>
</feature>
<evidence type="ECO:0000259" key="17">
    <source>
        <dbReference type="PROSITE" id="PS50125"/>
    </source>
</evidence>
<dbReference type="PANTHER" id="PTHR11920:SF335">
    <property type="entry name" value="GUANYLATE CYCLASE"/>
    <property type="match status" value="1"/>
</dbReference>
<dbReference type="InterPro" id="IPR011009">
    <property type="entry name" value="Kinase-like_dom_sf"/>
</dbReference>
<dbReference type="EC" id="4.6.1.2" evidence="3"/>
<dbReference type="InterPro" id="IPR001054">
    <property type="entry name" value="A/G_cyclase"/>
</dbReference>
<keyword evidence="10" id="KW-0675">Receptor</keyword>
<dbReference type="PROSITE" id="PS50011">
    <property type="entry name" value="PROTEIN_KINASE_DOM"/>
    <property type="match status" value="1"/>
</dbReference>
<keyword evidence="13" id="KW-0141">cGMP biosynthesis</keyword>
<dbReference type="GO" id="GO:0004016">
    <property type="term" value="F:adenylate cyclase activity"/>
    <property type="evidence" value="ECO:0007669"/>
    <property type="project" value="TreeGrafter"/>
</dbReference>
<dbReference type="InterPro" id="IPR000719">
    <property type="entry name" value="Prot_kinase_dom"/>
</dbReference>
<name>A0AAV2PY27_MEGNR</name>
<dbReference type="SMART" id="SM00220">
    <property type="entry name" value="S_TKc"/>
    <property type="match status" value="1"/>
</dbReference>
<comment type="caution">
    <text evidence="18">The sequence shown here is derived from an EMBL/GenBank/DDBJ whole genome shotgun (WGS) entry which is preliminary data.</text>
</comment>
<evidence type="ECO:0000256" key="13">
    <source>
        <dbReference type="ARBA" id="ARBA00023293"/>
    </source>
</evidence>
<keyword evidence="14" id="KW-0175">Coiled coil</keyword>
<dbReference type="PANTHER" id="PTHR11920">
    <property type="entry name" value="GUANYLYL CYCLASE"/>
    <property type="match status" value="1"/>
</dbReference>
<evidence type="ECO:0000256" key="15">
    <source>
        <dbReference type="SAM" id="Phobius"/>
    </source>
</evidence>
<evidence type="ECO:0000256" key="5">
    <source>
        <dbReference type="ARBA" id="ARBA00022729"/>
    </source>
</evidence>
<keyword evidence="6" id="KW-0547">Nucleotide-binding</keyword>
<dbReference type="GO" id="GO:0005524">
    <property type="term" value="F:ATP binding"/>
    <property type="evidence" value="ECO:0007669"/>
    <property type="project" value="InterPro"/>
</dbReference>
<dbReference type="AlphaFoldDB" id="A0AAV2PY27"/>
<evidence type="ECO:0000256" key="6">
    <source>
        <dbReference type="ARBA" id="ARBA00022741"/>
    </source>
</evidence>
<dbReference type="InterPro" id="IPR011645">
    <property type="entry name" value="HNOB_dom_associated"/>
</dbReference>
<comment type="catalytic activity">
    <reaction evidence="1">
        <text>GTP = 3',5'-cyclic GMP + diphosphate</text>
        <dbReference type="Rhea" id="RHEA:13665"/>
        <dbReference type="ChEBI" id="CHEBI:33019"/>
        <dbReference type="ChEBI" id="CHEBI:37565"/>
        <dbReference type="ChEBI" id="CHEBI:57746"/>
        <dbReference type="EC" id="4.6.1.2"/>
    </reaction>
</comment>
<evidence type="ECO:0000256" key="9">
    <source>
        <dbReference type="ARBA" id="ARBA00023136"/>
    </source>
</evidence>
<keyword evidence="11" id="KW-0325">Glycoprotein</keyword>
<keyword evidence="4 15" id="KW-0812">Transmembrane</keyword>
<evidence type="ECO:0000256" key="3">
    <source>
        <dbReference type="ARBA" id="ARBA00012202"/>
    </source>
</evidence>
<dbReference type="GO" id="GO:0005886">
    <property type="term" value="C:plasma membrane"/>
    <property type="evidence" value="ECO:0007669"/>
    <property type="project" value="TreeGrafter"/>
</dbReference>
<dbReference type="Proteomes" id="UP001497623">
    <property type="component" value="Unassembled WGS sequence"/>
</dbReference>
<gene>
    <name evidence="18" type="ORF">MNOR_LOCUS6057</name>
</gene>
<dbReference type="SUPFAM" id="SSF55073">
    <property type="entry name" value="Nucleotide cyclase"/>
    <property type="match status" value="1"/>
</dbReference>
<dbReference type="InterPro" id="IPR050401">
    <property type="entry name" value="Cyclic_nucleotide_synthase"/>
</dbReference>
<dbReference type="FunFam" id="1.10.510.10:FF:000420">
    <property type="entry name" value="Guanylate cyclase"/>
    <property type="match status" value="1"/>
</dbReference>
<accession>A0AAV2PY27</accession>
<dbReference type="GO" id="GO:0004672">
    <property type="term" value="F:protein kinase activity"/>
    <property type="evidence" value="ECO:0007669"/>
    <property type="project" value="InterPro"/>
</dbReference>
<evidence type="ECO:0000256" key="10">
    <source>
        <dbReference type="ARBA" id="ARBA00023170"/>
    </source>
</evidence>
<sequence>MGYMVYMDNKGDAEGNYTLIGRLEHHSNPGEYGLYPIGGFQYPNNFSELPRYGLENRRAPIDEPPCGYYDEMCQSAETMEIVGAVSGGIMVVLVMVACILYRNWRYEQELDSLLWKIDSKDIQINEWATKNPMAPKNSKKSRGLYSTVRTSQLSLTSNPDIDFRHASVYTQLGFYKGRVVAVKPIASKAVDVTRKVKLELKVMRDLHHDNLLSFIGACVDPANVCIVVEYCSRGSLKDILENEDVKLDNMFIASLVGDIIQGMIFLHDSAVRSHGNLKTSNCLVDSRWVVKIADFGIHALKSEEESETEQSIIEDDKYQLYKAPELLRDTCAHPRGTQKGDVYSFAIVLYEIHGRRGPYGITDKTPAQIVTLVMAGPQPGYGFTSSRYGDSTSKPLLGVLESCFDCVRTALPECWAEHPDDRPDMRQIRDKLRPLRKGMKPNIFDNMLAMMEKYANNLEALVDERTDQLIEEKKKTEALLYEMLPRYVAEQLKSGFKVEAESFDQVTIYFSDIVGFTEMSAESTPLQVIDFLSDLYTCFDSIIGNYDVYKVETIGDAYMVENGLELLVNGNEHAGEVSSMSLHLLDAIKKFKYDIVQMTLLSCVLAYTLALCVQVWLV</sequence>
<feature type="transmembrane region" description="Helical" evidence="15">
    <location>
        <begin position="81"/>
        <end position="101"/>
    </location>
</feature>
<keyword evidence="12" id="KW-0456">Lyase</keyword>
<dbReference type="InterPro" id="IPR001245">
    <property type="entry name" value="Ser-Thr/Tyr_kinase_cat_dom"/>
</dbReference>
<dbReference type="GO" id="GO:0035556">
    <property type="term" value="P:intracellular signal transduction"/>
    <property type="evidence" value="ECO:0007669"/>
    <property type="project" value="InterPro"/>
</dbReference>
<dbReference type="EMBL" id="CAXKWB010002433">
    <property type="protein sequence ID" value="CAL4066971.1"/>
    <property type="molecule type" value="Genomic_DNA"/>
</dbReference>
<keyword evidence="5" id="KW-0732">Signal</keyword>
<feature type="domain" description="Guanylate cyclase" evidence="17">
    <location>
        <begin position="507"/>
        <end position="600"/>
    </location>
</feature>
<dbReference type="SMART" id="SM00044">
    <property type="entry name" value="CYCc"/>
    <property type="match status" value="1"/>
</dbReference>
<evidence type="ECO:0000256" key="4">
    <source>
        <dbReference type="ARBA" id="ARBA00022692"/>
    </source>
</evidence>
<dbReference type="Gene3D" id="3.30.70.1230">
    <property type="entry name" value="Nucleotide cyclase"/>
    <property type="match status" value="1"/>
</dbReference>
<dbReference type="Gene3D" id="1.10.510.10">
    <property type="entry name" value="Transferase(Phosphotransferase) domain 1"/>
    <property type="match status" value="1"/>
</dbReference>
<evidence type="ECO:0000259" key="16">
    <source>
        <dbReference type="PROSITE" id="PS50011"/>
    </source>
</evidence>
<dbReference type="PROSITE" id="PS50125">
    <property type="entry name" value="GUANYLATE_CYCLASE_2"/>
    <property type="match status" value="1"/>
</dbReference>
<keyword evidence="9 15" id="KW-0472">Membrane</keyword>
<dbReference type="Pfam" id="PF07701">
    <property type="entry name" value="HNOBA"/>
    <property type="match status" value="1"/>
</dbReference>
<feature type="transmembrane region" description="Helical" evidence="15">
    <location>
        <begin position="598"/>
        <end position="617"/>
    </location>
</feature>
<comment type="subcellular location">
    <subcellularLocation>
        <location evidence="2">Membrane</location>
        <topology evidence="2">Single-pass type I membrane protein</topology>
    </subcellularLocation>
</comment>
<dbReference type="GO" id="GO:0007168">
    <property type="term" value="P:receptor guanylyl cyclase signaling pathway"/>
    <property type="evidence" value="ECO:0007669"/>
    <property type="project" value="TreeGrafter"/>
</dbReference>
<dbReference type="GO" id="GO:0005525">
    <property type="term" value="F:GTP binding"/>
    <property type="evidence" value="ECO:0007669"/>
    <property type="project" value="UniProtKB-KW"/>
</dbReference>
<organism evidence="18 19">
    <name type="scientific">Meganyctiphanes norvegica</name>
    <name type="common">Northern krill</name>
    <name type="synonym">Thysanopoda norvegica</name>
    <dbReference type="NCBI Taxonomy" id="48144"/>
    <lineage>
        <taxon>Eukaryota</taxon>
        <taxon>Metazoa</taxon>
        <taxon>Ecdysozoa</taxon>
        <taxon>Arthropoda</taxon>
        <taxon>Crustacea</taxon>
        <taxon>Multicrustacea</taxon>
        <taxon>Malacostraca</taxon>
        <taxon>Eumalacostraca</taxon>
        <taxon>Eucarida</taxon>
        <taxon>Euphausiacea</taxon>
        <taxon>Euphausiidae</taxon>
        <taxon>Meganyctiphanes</taxon>
    </lineage>
</organism>
<proteinExistence type="predicted"/>
<evidence type="ECO:0000313" key="19">
    <source>
        <dbReference type="Proteomes" id="UP001497623"/>
    </source>
</evidence>
<evidence type="ECO:0000256" key="8">
    <source>
        <dbReference type="ARBA" id="ARBA00023134"/>
    </source>
</evidence>
<dbReference type="Pfam" id="PF00211">
    <property type="entry name" value="Guanylate_cyc"/>
    <property type="match status" value="1"/>
</dbReference>
<feature type="coiled-coil region" evidence="14">
    <location>
        <begin position="444"/>
        <end position="475"/>
    </location>
</feature>
<evidence type="ECO:0000256" key="7">
    <source>
        <dbReference type="ARBA" id="ARBA00022989"/>
    </source>
</evidence>
<evidence type="ECO:0000256" key="12">
    <source>
        <dbReference type="ARBA" id="ARBA00023239"/>
    </source>
</evidence>
<dbReference type="SUPFAM" id="SSF56112">
    <property type="entry name" value="Protein kinase-like (PK-like)"/>
    <property type="match status" value="1"/>
</dbReference>
<evidence type="ECO:0000256" key="1">
    <source>
        <dbReference type="ARBA" id="ARBA00001436"/>
    </source>
</evidence>
<dbReference type="InterPro" id="IPR029787">
    <property type="entry name" value="Nucleotide_cyclase"/>
</dbReference>
<dbReference type="CDD" id="cd07302">
    <property type="entry name" value="CHD"/>
    <property type="match status" value="1"/>
</dbReference>
<reference evidence="18 19" key="1">
    <citation type="submission" date="2024-05" db="EMBL/GenBank/DDBJ databases">
        <authorList>
            <person name="Wallberg A."/>
        </authorList>
    </citation>
    <scope>NUCLEOTIDE SEQUENCE [LARGE SCALE GENOMIC DNA]</scope>
</reference>
<dbReference type="Pfam" id="PF07714">
    <property type="entry name" value="PK_Tyr_Ser-Thr"/>
    <property type="match status" value="1"/>
</dbReference>
<dbReference type="GO" id="GO:0001653">
    <property type="term" value="F:peptide receptor activity"/>
    <property type="evidence" value="ECO:0007669"/>
    <property type="project" value="TreeGrafter"/>
</dbReference>
<evidence type="ECO:0000256" key="2">
    <source>
        <dbReference type="ARBA" id="ARBA00004479"/>
    </source>
</evidence>
<evidence type="ECO:0000313" key="18">
    <source>
        <dbReference type="EMBL" id="CAL4066971.1"/>
    </source>
</evidence>
<evidence type="ECO:0000256" key="14">
    <source>
        <dbReference type="SAM" id="Coils"/>
    </source>
</evidence>